<evidence type="ECO:0000313" key="1">
    <source>
        <dbReference type="EMBL" id="KAF2895431.1"/>
    </source>
</evidence>
<dbReference type="Proteomes" id="UP000801492">
    <property type="component" value="Unassembled WGS sequence"/>
</dbReference>
<dbReference type="AlphaFoldDB" id="A0A8K0D1K2"/>
<protein>
    <submittedName>
        <fullName evidence="1">Uncharacterized protein</fullName>
    </submittedName>
</protein>
<sequence>MSLTSVVSVDKGVVKYLGEGQVPNRKKIETGEILGILFVCIDVLENFHGTVATGKRQKLKKKQNYSGAIVALLNLQRIVADGKIRKKRQIHAVVDMFRNKFEYKSIAQLGTIDGKHIAIKTSVNKGSDFKIVKGYQRWISDGGVLRGTRSNKLLEKSKRNLFSNSALSGSDQTTPYIFVGKVSPYNEYDETVFRNFGHRVQVTEFLTIVSGGPDGCQKMSLEFKVLRKHLLLQPETVTKVVSSICIIIPDKIL</sequence>
<keyword evidence="2" id="KW-1185">Reference proteome</keyword>
<dbReference type="EMBL" id="VTPC01005924">
    <property type="protein sequence ID" value="KAF2895431.1"/>
    <property type="molecule type" value="Genomic_DNA"/>
</dbReference>
<evidence type="ECO:0000313" key="2">
    <source>
        <dbReference type="Proteomes" id="UP000801492"/>
    </source>
</evidence>
<reference evidence="1" key="1">
    <citation type="submission" date="2019-08" db="EMBL/GenBank/DDBJ databases">
        <title>The genome of the North American firefly Photinus pyralis.</title>
        <authorList>
            <consortium name="Photinus pyralis genome working group"/>
            <person name="Fallon T.R."/>
            <person name="Sander Lower S.E."/>
            <person name="Weng J.-K."/>
        </authorList>
    </citation>
    <scope>NUCLEOTIDE SEQUENCE</scope>
    <source>
        <strain evidence="1">TRF0915ILg1</strain>
        <tissue evidence="1">Whole body</tissue>
    </source>
</reference>
<accession>A0A8K0D1K2</accession>
<comment type="caution">
    <text evidence="1">The sequence shown here is derived from an EMBL/GenBank/DDBJ whole genome shotgun (WGS) entry which is preliminary data.</text>
</comment>
<organism evidence="1 2">
    <name type="scientific">Ignelater luminosus</name>
    <name type="common">Cucubano</name>
    <name type="synonym">Pyrophorus luminosus</name>
    <dbReference type="NCBI Taxonomy" id="2038154"/>
    <lineage>
        <taxon>Eukaryota</taxon>
        <taxon>Metazoa</taxon>
        <taxon>Ecdysozoa</taxon>
        <taxon>Arthropoda</taxon>
        <taxon>Hexapoda</taxon>
        <taxon>Insecta</taxon>
        <taxon>Pterygota</taxon>
        <taxon>Neoptera</taxon>
        <taxon>Endopterygota</taxon>
        <taxon>Coleoptera</taxon>
        <taxon>Polyphaga</taxon>
        <taxon>Elateriformia</taxon>
        <taxon>Elateroidea</taxon>
        <taxon>Elateridae</taxon>
        <taxon>Agrypninae</taxon>
        <taxon>Pyrophorini</taxon>
        <taxon>Ignelater</taxon>
    </lineage>
</organism>
<proteinExistence type="predicted"/>
<name>A0A8K0D1K2_IGNLU</name>
<gene>
    <name evidence="1" type="ORF">ILUMI_10746</name>
</gene>